<evidence type="ECO:0000313" key="2">
    <source>
        <dbReference type="Proteomes" id="UP001232063"/>
    </source>
</evidence>
<evidence type="ECO:0000313" key="1">
    <source>
        <dbReference type="EMBL" id="MDJ1499903.1"/>
    </source>
</evidence>
<reference evidence="1" key="1">
    <citation type="submission" date="2023-05" db="EMBL/GenBank/DDBJ databases">
        <authorList>
            <person name="Zhang X."/>
        </authorList>
    </citation>
    <scope>NUCLEOTIDE SEQUENCE</scope>
    <source>
        <strain evidence="1">BD1B2-1</strain>
    </source>
</reference>
<gene>
    <name evidence="1" type="ORF">QNI22_04575</name>
</gene>
<comment type="caution">
    <text evidence="1">The sequence shown here is derived from an EMBL/GenBank/DDBJ whole genome shotgun (WGS) entry which is preliminary data.</text>
</comment>
<accession>A0AAE3UBJ8</accession>
<sequence length="1498" mass="163617">MRKLRTGHLSVCVCAFVLISISLLKFDTLHAQHPEIKGKLVSPLYKRILAVCKAVQENGRTTETLTAGDFTKLPVGLVKTVGENRYVIAIDSAYYNERGWFFTAYCMLTIPGTTEPIAFAGRGLAFNAAGLASTNLARLVLVSEHSIDIGSHVTLTIPSDNSNYVEFDCNGFRSVNLKGIFSFDKGLLIPDVAESQDNTPSAVTATFAVNATDLNNMMISTSILPFQIKGLKDFSFSVVNAVVDMSDIINPPGFSFPQDYQQAYGEDITLWRGFYLQEVVVKLPKELASRGERASANARNLLIDELGVSGLFGLKNILNASADGWPFSVDSLGVQLVHNRLTGGGFAGNMQVPFLGKDSLRYQAMMIQTEKSTDYSMSLATLKNKEYSMPWSGKLTLKKGSAIKVESRDGKLIPSALLHGVLSIEATSLLQIKSIDFQNLGLTTQKPYLVSGVFGSGSMPDSITVTDPEGKKQTIAQPRVAKFPVSIDSIRLGIYQGQFALGLGVGLNLMGAQNSSDKGLSVRTFVQVLAKVEERTQTNGDIKTKTQHWEFDKVKISDISVSCHVTAFDLEGRLTLFDDDPVYGNGFRGNISFALSKIMKKPIQINAYFGSMPTYRYWHLDAYVPTGNIPVIPPVSITGILGGMSYHMTRPKAFVPDYSKLNVVNADTVRQNNPNNTETRNSGAEFTYVPDSTASLGFMAGVTLITGSDKAFNADVTLEAAFNQGGGLRYVEFKGDGYFFTAVQSRARGAEGKTTVPLYVSMAMRFDNDNDVLHANMKGYLNVQNVIRGTGANGLIGEIVIHADPQDWYIYVGRPSQMLGVNMANIATAKAYFMIGTKVEDLPLPPSEVAEVFDNIDLNFMRDENAISSGKGFALGVHIKVAKSVEVTPFYASLALGGGADVMLRNYGEKATCSGRSGTLGMNGWYASGQAYIFLSGKVGIRVGKRKRSFDIISLGAAALLQAKLPNPTWMRGGIAGKYSILGGLVKGKVNLTFTVGEECEIIAPGNELGDIEVIADISPAASSQDVSVFAAPQVSFNTKVGSELNMMNNQDQLNTYRIVTDEIKIVQNKQVVNAVLEWNEGMDVVALNTPETLPQETSLIVRAKIHWEKKEQSGWTALKDENGQIDYEVKESNFVTGKAPDYIPEENIAYSYPVKNQYHLYKKEHGQGYIKLKKGQAYLFDEKDNVTSWKYTTRFEAGSGTIVESPLSYQKSESTVLFALPEALTNATVYKLTLIKTPQASEAVDANVKRSSSEKVSGDNTVEVTSNTLEGTAVNNVEKNLYASAFRTSMYNTLADKFNALSDRQDRLDIASGNTLVIGKVMTGEETFDEAEMKGNGTVQPLVQVEASPDNNWYSKTIYPLLYEHYPLDNTVTVSRPSAAQTGVPPLKGVKLQYMNGQSTYRLTDNQVSAGYAAAQGGQILLGYYLDYYVLQDYSELTNKAIARYLDVKVPSGPGWERLRTVKGYTNLEKGSYPVTIKYVLPGSGQVTSIQSITIRL</sequence>
<name>A0AAE3UBJ8_9BACT</name>
<organism evidence="1 2">
    <name type="scientific">Xanthocytophaga agilis</name>
    <dbReference type="NCBI Taxonomy" id="3048010"/>
    <lineage>
        <taxon>Bacteria</taxon>
        <taxon>Pseudomonadati</taxon>
        <taxon>Bacteroidota</taxon>
        <taxon>Cytophagia</taxon>
        <taxon>Cytophagales</taxon>
        <taxon>Rhodocytophagaceae</taxon>
        <taxon>Xanthocytophaga</taxon>
    </lineage>
</organism>
<dbReference type="RefSeq" id="WP_314509443.1">
    <property type="nucleotide sequence ID" value="NZ_JASJOU010000001.1"/>
</dbReference>
<proteinExistence type="predicted"/>
<protein>
    <submittedName>
        <fullName evidence="1">Uncharacterized protein</fullName>
    </submittedName>
</protein>
<keyword evidence="2" id="KW-1185">Reference proteome</keyword>
<dbReference type="EMBL" id="JASJOU010000001">
    <property type="protein sequence ID" value="MDJ1499903.1"/>
    <property type="molecule type" value="Genomic_DNA"/>
</dbReference>
<dbReference type="Proteomes" id="UP001232063">
    <property type="component" value="Unassembled WGS sequence"/>
</dbReference>